<dbReference type="Proteomes" id="UP000005551">
    <property type="component" value="Unassembled WGS sequence"/>
</dbReference>
<gene>
    <name evidence="3" type="ORF">A3SI_10139</name>
</gene>
<feature type="domain" description="4'-phosphopantetheinyl transferase" evidence="2">
    <location>
        <begin position="114"/>
        <end position="213"/>
    </location>
</feature>
<dbReference type="STRING" id="1189621.A3SI_10139"/>
<name>I5C3I2_9BACT</name>
<comment type="caution">
    <text evidence="3">The sequence shown here is derived from an EMBL/GenBank/DDBJ whole genome shotgun (WGS) entry which is preliminary data.</text>
</comment>
<evidence type="ECO:0000256" key="1">
    <source>
        <dbReference type="ARBA" id="ARBA00022679"/>
    </source>
</evidence>
<keyword evidence="1 3" id="KW-0808">Transferase</keyword>
<dbReference type="RefSeq" id="WP_009055018.1">
    <property type="nucleotide sequence ID" value="NZ_AJYA01000021.1"/>
</dbReference>
<dbReference type="PATRIC" id="fig|1189621.3.peg.2108"/>
<accession>I5C3I2</accession>
<dbReference type="Pfam" id="PF01648">
    <property type="entry name" value="ACPS"/>
    <property type="match status" value="1"/>
</dbReference>
<reference evidence="3 4" key="1">
    <citation type="submission" date="2012-05" db="EMBL/GenBank/DDBJ databases">
        <title>Genome sequence of Nitritalea halalkaliphila LW7.</title>
        <authorList>
            <person name="Jangir P.K."/>
            <person name="Singh A."/>
            <person name="Shivaji S."/>
            <person name="Sharma R."/>
        </authorList>
    </citation>
    <scope>NUCLEOTIDE SEQUENCE [LARGE SCALE GENOMIC DNA]</scope>
    <source>
        <strain evidence="3 4">LW7</strain>
    </source>
</reference>
<evidence type="ECO:0000259" key="2">
    <source>
        <dbReference type="Pfam" id="PF01648"/>
    </source>
</evidence>
<dbReference type="InterPro" id="IPR008278">
    <property type="entry name" value="4-PPantetheinyl_Trfase_dom"/>
</dbReference>
<dbReference type="InterPro" id="IPR037143">
    <property type="entry name" value="4-PPantetheinyl_Trfase_dom_sf"/>
</dbReference>
<dbReference type="SUPFAM" id="SSF56214">
    <property type="entry name" value="4'-phosphopantetheinyl transferase"/>
    <property type="match status" value="2"/>
</dbReference>
<dbReference type="AlphaFoldDB" id="I5C3I2"/>
<organism evidence="3 4">
    <name type="scientific">Nitritalea halalkaliphila LW7</name>
    <dbReference type="NCBI Taxonomy" id="1189621"/>
    <lineage>
        <taxon>Bacteria</taxon>
        <taxon>Pseudomonadati</taxon>
        <taxon>Bacteroidota</taxon>
        <taxon>Cytophagia</taxon>
        <taxon>Cytophagales</taxon>
        <taxon>Cyclobacteriaceae</taxon>
        <taxon>Nitritalea</taxon>
    </lineage>
</organism>
<sequence>MKALKQETIQTKIEKISAVSALVLREIPAALETETSFLSFRERLSLANITHPLKQREWVAARMAVKESLDALGLVYPGFYKDRHGKSHSMNGIGYVSLSHTERFAAAIYHQEMPVGIDIDHVREKTLRLGPKFLSDKELEFLPKDPLHYTLAWSAKETIFKCQGRKGISLREHILLDPFPVDAPFIYGQIHHTDHSNHFYKVKPYVQNDLVMTYTVW</sequence>
<dbReference type="EMBL" id="AJYA01000021">
    <property type="protein sequence ID" value="EIM76384.1"/>
    <property type="molecule type" value="Genomic_DNA"/>
</dbReference>
<proteinExistence type="predicted"/>
<dbReference type="GO" id="GO:0000287">
    <property type="term" value="F:magnesium ion binding"/>
    <property type="evidence" value="ECO:0007669"/>
    <property type="project" value="InterPro"/>
</dbReference>
<keyword evidence="4" id="KW-1185">Reference proteome</keyword>
<dbReference type="Gene3D" id="3.90.470.20">
    <property type="entry name" value="4'-phosphopantetheinyl transferase domain"/>
    <property type="match status" value="1"/>
</dbReference>
<dbReference type="GO" id="GO:0008897">
    <property type="term" value="F:holo-[acyl-carrier-protein] synthase activity"/>
    <property type="evidence" value="ECO:0007669"/>
    <property type="project" value="InterPro"/>
</dbReference>
<evidence type="ECO:0000313" key="4">
    <source>
        <dbReference type="Proteomes" id="UP000005551"/>
    </source>
</evidence>
<evidence type="ECO:0000313" key="3">
    <source>
        <dbReference type="EMBL" id="EIM76384.1"/>
    </source>
</evidence>
<protein>
    <submittedName>
        <fullName evidence="3">4'-phosphopantetheinyl transferase</fullName>
    </submittedName>
</protein>